<keyword evidence="2" id="KW-1185">Reference proteome</keyword>
<reference evidence="1" key="1">
    <citation type="submission" date="2015-04" db="EMBL/GenBank/DDBJ databases">
        <title>Draft Genome Sequences of Three Species of Emerging Human-Pathogenic Corynebacteria.</title>
        <authorList>
            <person name="Pacheco L.G."/>
            <person name="Mattos-Guaraldi A.L."/>
            <person name="Santos C.S."/>
            <person name="Veras A.O."/>
            <person name="Guimaraes L.C."/>
            <person name="Abreu V."/>
            <person name="Pereira F.L."/>
            <person name="Soares S.C."/>
            <person name="Dorella F.A."/>
            <person name="Carvalho A.F."/>
            <person name="Leal C.G."/>
            <person name="Figueiredo H.C."/>
            <person name="Ramos J.N."/>
            <person name="Vieira V."/>
            <person name="Farfour E."/>
            <person name="Guiso N."/>
            <person name="Hirata R.Jr."/>
            <person name="Ramos R.T."/>
            <person name="Azevedo V."/>
            <person name="Silva A."/>
        </authorList>
    </citation>
    <scope>NUCLEOTIDE SEQUENCE</scope>
    <source>
        <strain evidence="1">1941</strain>
    </source>
</reference>
<proteinExistence type="predicted"/>
<accession>A0ACC4UE69</accession>
<protein>
    <submittedName>
        <fullName evidence="1">Uncharacterized protein</fullName>
    </submittedName>
</protein>
<evidence type="ECO:0000313" key="1">
    <source>
        <dbReference type="EMBL" id="KKO81468.1"/>
    </source>
</evidence>
<dbReference type="Proteomes" id="UP000034245">
    <property type="component" value="Unassembled WGS sequence"/>
</dbReference>
<dbReference type="EMBL" id="LAYQ01000001">
    <property type="protein sequence ID" value="KKO81468.1"/>
    <property type="molecule type" value="Genomic_DNA"/>
</dbReference>
<gene>
    <name evidence="1" type="ORF">WU87_00975</name>
</gene>
<name>A0ACC4UE69_9CORY</name>
<organism evidence="1 2">
    <name type="scientific">Corynebacterium minutissimum</name>
    <dbReference type="NCBI Taxonomy" id="38301"/>
    <lineage>
        <taxon>Bacteria</taxon>
        <taxon>Bacillati</taxon>
        <taxon>Actinomycetota</taxon>
        <taxon>Actinomycetes</taxon>
        <taxon>Mycobacteriales</taxon>
        <taxon>Corynebacteriaceae</taxon>
        <taxon>Corynebacterium</taxon>
    </lineage>
</organism>
<evidence type="ECO:0000313" key="2">
    <source>
        <dbReference type="Proteomes" id="UP000034245"/>
    </source>
</evidence>
<sequence length="199" mass="22793">MSRRLIFADTSVLLNFICAGEQDLLLKFVEDEQLHVPAAVRDEVERKLKAPRFQCGSRTWSSLIAHGHVHVLDDDMDRLFKHIRLFAGPRYSIQGGMAKNLGEYTAIAHCLALLEEDPSVRTAIIIDDEEAQELVRKRQAATVFTTEAVLLRCVQLEILTDRGQSRKVWDKLSKFDVLAPFETTRLNDRTVYRARKKTK</sequence>
<comment type="caution">
    <text evidence="1">The sequence shown here is derived from an EMBL/GenBank/DDBJ whole genome shotgun (WGS) entry which is preliminary data.</text>
</comment>